<gene>
    <name evidence="2" type="ORF">GCM10008957_11160</name>
</gene>
<proteinExistence type="predicted"/>
<evidence type="ECO:0000313" key="2">
    <source>
        <dbReference type="EMBL" id="GGR00191.1"/>
    </source>
</evidence>
<dbReference type="EMBL" id="BMQL01000004">
    <property type="protein sequence ID" value="GGR00191.1"/>
    <property type="molecule type" value="Genomic_DNA"/>
</dbReference>
<reference evidence="2" key="1">
    <citation type="journal article" date="2014" name="Int. J. Syst. Evol. Microbiol.">
        <title>Complete genome sequence of Corynebacterium casei LMG S-19264T (=DSM 44701T), isolated from a smear-ripened cheese.</title>
        <authorList>
            <consortium name="US DOE Joint Genome Institute (JGI-PGF)"/>
            <person name="Walter F."/>
            <person name="Albersmeier A."/>
            <person name="Kalinowski J."/>
            <person name="Ruckert C."/>
        </authorList>
    </citation>
    <scope>NUCLEOTIDE SEQUENCE</scope>
    <source>
        <strain evidence="2">JCM 31311</strain>
    </source>
</reference>
<name>A0A918BZN0_9DEIO</name>
<dbReference type="AlphaFoldDB" id="A0A918BZN0"/>
<evidence type="ECO:0000256" key="1">
    <source>
        <dbReference type="SAM" id="MobiDB-lite"/>
    </source>
</evidence>
<sequence length="87" mass="10016">MFEMAREQQRIYMEMQLLSKKDQARVRFLATTTSLSWAGALVAVQHGARPRMPFDAGLRPALANLNLPPVKPARGKRTTRRERRNRP</sequence>
<dbReference type="Proteomes" id="UP000603865">
    <property type="component" value="Unassembled WGS sequence"/>
</dbReference>
<keyword evidence="3" id="KW-1185">Reference proteome</keyword>
<protein>
    <submittedName>
        <fullName evidence="2">Uncharacterized protein</fullName>
    </submittedName>
</protein>
<organism evidence="2 3">
    <name type="scientific">Deinococcus ruber</name>
    <dbReference type="NCBI Taxonomy" id="1848197"/>
    <lineage>
        <taxon>Bacteria</taxon>
        <taxon>Thermotogati</taxon>
        <taxon>Deinococcota</taxon>
        <taxon>Deinococci</taxon>
        <taxon>Deinococcales</taxon>
        <taxon>Deinococcaceae</taxon>
        <taxon>Deinococcus</taxon>
    </lineage>
</organism>
<reference evidence="2" key="2">
    <citation type="submission" date="2020-09" db="EMBL/GenBank/DDBJ databases">
        <authorList>
            <person name="Sun Q."/>
            <person name="Ohkuma M."/>
        </authorList>
    </citation>
    <scope>NUCLEOTIDE SEQUENCE</scope>
    <source>
        <strain evidence="2">JCM 31311</strain>
    </source>
</reference>
<accession>A0A918BZN0</accession>
<comment type="caution">
    <text evidence="2">The sequence shown here is derived from an EMBL/GenBank/DDBJ whole genome shotgun (WGS) entry which is preliminary data.</text>
</comment>
<evidence type="ECO:0000313" key="3">
    <source>
        <dbReference type="Proteomes" id="UP000603865"/>
    </source>
</evidence>
<feature type="compositionally biased region" description="Basic residues" evidence="1">
    <location>
        <begin position="73"/>
        <end position="87"/>
    </location>
</feature>
<feature type="region of interest" description="Disordered" evidence="1">
    <location>
        <begin position="65"/>
        <end position="87"/>
    </location>
</feature>